<evidence type="ECO:0000313" key="12">
    <source>
        <dbReference type="EMBL" id="MFD1786588.1"/>
    </source>
</evidence>
<keyword evidence="4" id="KW-0997">Cell inner membrane</keyword>
<evidence type="ECO:0000256" key="10">
    <source>
        <dbReference type="SAM" id="Phobius"/>
    </source>
</evidence>
<dbReference type="Gene3D" id="2.30.30.830">
    <property type="match status" value="1"/>
</dbReference>
<dbReference type="InterPro" id="IPR024961">
    <property type="entry name" value="T2SS_GspC_N"/>
</dbReference>
<evidence type="ECO:0000313" key="13">
    <source>
        <dbReference type="Proteomes" id="UP001597283"/>
    </source>
</evidence>
<evidence type="ECO:0000259" key="11">
    <source>
        <dbReference type="Pfam" id="PF11356"/>
    </source>
</evidence>
<feature type="transmembrane region" description="Helical" evidence="10">
    <location>
        <begin position="15"/>
        <end position="37"/>
    </location>
</feature>
<reference evidence="13" key="1">
    <citation type="journal article" date="2019" name="Int. J. Syst. Evol. Microbiol.">
        <title>The Global Catalogue of Microorganisms (GCM) 10K type strain sequencing project: providing services to taxonomists for standard genome sequencing and annotation.</title>
        <authorList>
            <consortium name="The Broad Institute Genomics Platform"/>
            <consortium name="The Broad Institute Genome Sequencing Center for Infectious Disease"/>
            <person name="Wu L."/>
            <person name="Ma J."/>
        </authorList>
    </citation>
    <scope>NUCLEOTIDE SEQUENCE [LARGE SCALE GENOMIC DNA]</scope>
    <source>
        <strain evidence="13">Q85</strain>
    </source>
</reference>
<evidence type="ECO:0000256" key="3">
    <source>
        <dbReference type="ARBA" id="ARBA00022475"/>
    </source>
</evidence>
<comment type="subcellular location">
    <subcellularLocation>
        <location evidence="1">Cell inner membrane</location>
    </subcellularLocation>
</comment>
<evidence type="ECO:0000256" key="8">
    <source>
        <dbReference type="ARBA" id="ARBA00023136"/>
    </source>
</evidence>
<keyword evidence="8 10" id="KW-0472">Membrane</keyword>
<feature type="compositionally biased region" description="Low complexity" evidence="9">
    <location>
        <begin position="157"/>
        <end position="172"/>
    </location>
</feature>
<feature type="compositionally biased region" description="Low complexity" evidence="9">
    <location>
        <begin position="181"/>
        <end position="192"/>
    </location>
</feature>
<accession>A0ABW4N8U2</accession>
<evidence type="ECO:0000256" key="2">
    <source>
        <dbReference type="ARBA" id="ARBA00022448"/>
    </source>
</evidence>
<keyword evidence="6" id="KW-0653">Protein transport</keyword>
<evidence type="ECO:0000256" key="9">
    <source>
        <dbReference type="SAM" id="MobiDB-lite"/>
    </source>
</evidence>
<keyword evidence="13" id="KW-1185">Reference proteome</keyword>
<dbReference type="InterPro" id="IPR036034">
    <property type="entry name" value="PDZ_sf"/>
</dbReference>
<evidence type="ECO:0000256" key="6">
    <source>
        <dbReference type="ARBA" id="ARBA00022927"/>
    </source>
</evidence>
<evidence type="ECO:0000256" key="4">
    <source>
        <dbReference type="ARBA" id="ARBA00022519"/>
    </source>
</evidence>
<dbReference type="Pfam" id="PF11356">
    <property type="entry name" value="T2SSC"/>
    <property type="match status" value="1"/>
</dbReference>
<dbReference type="Proteomes" id="UP001597283">
    <property type="component" value="Unassembled WGS sequence"/>
</dbReference>
<keyword evidence="2" id="KW-0813">Transport</keyword>
<evidence type="ECO:0000256" key="1">
    <source>
        <dbReference type="ARBA" id="ARBA00004533"/>
    </source>
</evidence>
<proteinExistence type="predicted"/>
<keyword evidence="5 10" id="KW-0812">Transmembrane</keyword>
<comment type="caution">
    <text evidence="12">The sequence shown here is derived from an EMBL/GenBank/DDBJ whole genome shotgun (WGS) entry which is preliminary data.</text>
</comment>
<dbReference type="SUPFAM" id="SSF50156">
    <property type="entry name" value="PDZ domain-like"/>
    <property type="match status" value="1"/>
</dbReference>
<name>A0ABW4N8U2_9SPHN</name>
<feature type="domain" description="Type II secretion system protein GspC N-terminal" evidence="11">
    <location>
        <begin position="25"/>
        <end position="147"/>
    </location>
</feature>
<keyword evidence="7 10" id="KW-1133">Transmembrane helix</keyword>
<keyword evidence="3" id="KW-1003">Cell membrane</keyword>
<evidence type="ECO:0000256" key="7">
    <source>
        <dbReference type="ARBA" id="ARBA00022989"/>
    </source>
</evidence>
<protein>
    <submittedName>
        <fullName evidence="12">Type II secretion system protein N</fullName>
    </submittedName>
</protein>
<dbReference type="Gene3D" id="2.30.42.10">
    <property type="match status" value="1"/>
</dbReference>
<gene>
    <name evidence="12" type="ORF">ACFSC3_03285</name>
</gene>
<dbReference type="RefSeq" id="WP_380938718.1">
    <property type="nucleotide sequence ID" value="NZ_JBHUFC010000002.1"/>
</dbReference>
<organism evidence="12 13">
    <name type="scientific">Sphingomonas floccifaciens</name>
    <dbReference type="NCBI Taxonomy" id="1844115"/>
    <lineage>
        <taxon>Bacteria</taxon>
        <taxon>Pseudomonadati</taxon>
        <taxon>Pseudomonadota</taxon>
        <taxon>Alphaproteobacteria</taxon>
        <taxon>Sphingomonadales</taxon>
        <taxon>Sphingomonadaceae</taxon>
        <taxon>Sphingomonas</taxon>
    </lineage>
</organism>
<sequence length="274" mass="27961">MILRRFDLTPYRQRIVLDVFTGAVVVSVAFALAGLTWRLAGHADVGAITVPPVRTAAPVPDLAPTLALAPFGRAGVSADGATPTTLPLVLKGIVFARPAELSIAYIQSGSEAMKPFKVGEVVGGATIAAIQINRVIVTNGGRSEFLAFPDAFAKPGAAGATSGAAPSTVSIPTTPPPVGNPVATSTPAPATPALPSAETVLQRMNATPTDGGYRVGAGAPTGMQQGDVVNRINGIAITSQDAVRAAIGNAQMNGVAEMQFTRNGRQMTVTVPFR</sequence>
<feature type="region of interest" description="Disordered" evidence="9">
    <location>
        <begin position="157"/>
        <end position="192"/>
    </location>
</feature>
<dbReference type="EMBL" id="JBHUFC010000002">
    <property type="protein sequence ID" value="MFD1786588.1"/>
    <property type="molecule type" value="Genomic_DNA"/>
</dbReference>
<evidence type="ECO:0000256" key="5">
    <source>
        <dbReference type="ARBA" id="ARBA00022692"/>
    </source>
</evidence>